<dbReference type="EMBL" id="JBHSAO010000006">
    <property type="protein sequence ID" value="MFC4023898.1"/>
    <property type="molecule type" value="Genomic_DNA"/>
</dbReference>
<evidence type="ECO:0000256" key="1">
    <source>
        <dbReference type="SAM" id="Coils"/>
    </source>
</evidence>
<gene>
    <name evidence="2" type="ORF">ACFOUV_08840</name>
</gene>
<reference evidence="3" key="1">
    <citation type="journal article" date="2019" name="Int. J. Syst. Evol. Microbiol.">
        <title>The Global Catalogue of Microorganisms (GCM) 10K type strain sequencing project: providing services to taxonomists for standard genome sequencing and annotation.</title>
        <authorList>
            <consortium name="The Broad Institute Genomics Platform"/>
            <consortium name="The Broad Institute Genome Sequencing Center for Infectious Disease"/>
            <person name="Wu L."/>
            <person name="Ma J."/>
        </authorList>
    </citation>
    <scope>NUCLEOTIDE SEQUENCE [LARGE SCALE GENOMIC DNA]</scope>
    <source>
        <strain evidence="3">IBRC-M 10703</strain>
    </source>
</reference>
<dbReference type="RefSeq" id="WP_379496396.1">
    <property type="nucleotide sequence ID" value="NZ_JBHSAO010000006.1"/>
</dbReference>
<sequence>MTQEIIDELLESITLLLDDVKDVQENSYHMDELINQLETRVNDVEINIHGLEKNAQSLNDRLSQVLDCIMSRAKEEIAVYKAIS</sequence>
<name>A0ABV8GVM3_9BACI</name>
<comment type="caution">
    <text evidence="2">The sequence shown here is derived from an EMBL/GenBank/DDBJ whole genome shotgun (WGS) entry which is preliminary data.</text>
</comment>
<dbReference type="Proteomes" id="UP001595772">
    <property type="component" value="Unassembled WGS sequence"/>
</dbReference>
<evidence type="ECO:0000313" key="3">
    <source>
        <dbReference type="Proteomes" id="UP001595772"/>
    </source>
</evidence>
<evidence type="ECO:0000313" key="2">
    <source>
        <dbReference type="EMBL" id="MFC4023898.1"/>
    </source>
</evidence>
<proteinExistence type="predicted"/>
<keyword evidence="1" id="KW-0175">Coiled coil</keyword>
<feature type="coiled-coil region" evidence="1">
    <location>
        <begin position="6"/>
        <end position="61"/>
    </location>
</feature>
<organism evidence="2 3">
    <name type="scientific">Oceanobacillus longus</name>
    <dbReference type="NCBI Taxonomy" id="930120"/>
    <lineage>
        <taxon>Bacteria</taxon>
        <taxon>Bacillati</taxon>
        <taxon>Bacillota</taxon>
        <taxon>Bacilli</taxon>
        <taxon>Bacillales</taxon>
        <taxon>Bacillaceae</taxon>
        <taxon>Oceanobacillus</taxon>
    </lineage>
</organism>
<protein>
    <submittedName>
        <fullName evidence="2">Uncharacterized protein</fullName>
    </submittedName>
</protein>
<accession>A0ABV8GVM3</accession>
<keyword evidence="3" id="KW-1185">Reference proteome</keyword>